<name>A0A3N4K6S3_9PEZI</name>
<evidence type="ECO:0000256" key="10">
    <source>
        <dbReference type="ARBA" id="ARBA00044624"/>
    </source>
</evidence>
<gene>
    <name evidence="13" type="ORF">P167DRAFT_459765</name>
</gene>
<evidence type="ECO:0000313" key="14">
    <source>
        <dbReference type="Proteomes" id="UP000277580"/>
    </source>
</evidence>
<feature type="non-terminal residue" evidence="13">
    <location>
        <position position="321"/>
    </location>
</feature>
<dbReference type="CDD" id="cd07895">
    <property type="entry name" value="Adenylation_mRNA_capping"/>
    <property type="match status" value="1"/>
</dbReference>
<feature type="domain" description="mRNA capping enzyme adenylation" evidence="11">
    <location>
        <begin position="1"/>
        <end position="178"/>
    </location>
</feature>
<feature type="non-terminal residue" evidence="13">
    <location>
        <position position="1"/>
    </location>
</feature>
<comment type="subcellular location">
    <subcellularLocation>
        <location evidence="1">Nucleus</location>
    </subcellularLocation>
</comment>
<dbReference type="InterPro" id="IPR001339">
    <property type="entry name" value="mRNA_cap_enzyme_adenylation"/>
</dbReference>
<dbReference type="OrthoDB" id="200924at2759"/>
<dbReference type="InterPro" id="IPR012340">
    <property type="entry name" value="NA-bd_OB-fold"/>
</dbReference>
<evidence type="ECO:0000256" key="8">
    <source>
        <dbReference type="ARBA" id="ARBA00023134"/>
    </source>
</evidence>
<dbReference type="InterPro" id="IPR051029">
    <property type="entry name" value="mRNA_Capping_Enz/RNA_Phosphat"/>
</dbReference>
<comment type="catalytic activity">
    <reaction evidence="10">
        <text>a 5'-end diphospho-ribonucleoside in mRNA + GTP + H(+) = a 5'-end (5'-triphosphoguanosine)-ribonucleoside in mRNA + diphosphate</text>
        <dbReference type="Rhea" id="RHEA:67012"/>
        <dbReference type="Rhea" id="RHEA-COMP:17165"/>
        <dbReference type="Rhea" id="RHEA-COMP:17166"/>
        <dbReference type="ChEBI" id="CHEBI:15378"/>
        <dbReference type="ChEBI" id="CHEBI:33019"/>
        <dbReference type="ChEBI" id="CHEBI:37565"/>
        <dbReference type="ChEBI" id="CHEBI:167616"/>
        <dbReference type="ChEBI" id="CHEBI:167617"/>
        <dbReference type="EC" id="2.7.7.50"/>
    </reaction>
    <physiologicalReaction direction="left-to-right" evidence="10">
        <dbReference type="Rhea" id="RHEA:67013"/>
    </physiologicalReaction>
</comment>
<dbReference type="STRING" id="1392247.A0A3N4K6S3"/>
<dbReference type="Gene3D" id="3.30.470.30">
    <property type="entry name" value="DNA ligase/mRNA capping enzyme"/>
    <property type="match status" value="1"/>
</dbReference>
<dbReference type="Gene3D" id="2.40.50.140">
    <property type="entry name" value="Nucleic acid-binding proteins"/>
    <property type="match status" value="1"/>
</dbReference>
<organism evidence="13 14">
    <name type="scientific">Morchella conica CCBAS932</name>
    <dbReference type="NCBI Taxonomy" id="1392247"/>
    <lineage>
        <taxon>Eukaryota</taxon>
        <taxon>Fungi</taxon>
        <taxon>Dikarya</taxon>
        <taxon>Ascomycota</taxon>
        <taxon>Pezizomycotina</taxon>
        <taxon>Pezizomycetes</taxon>
        <taxon>Pezizales</taxon>
        <taxon>Morchellaceae</taxon>
        <taxon>Morchella</taxon>
    </lineage>
</organism>
<dbReference type="Pfam" id="PF01331">
    <property type="entry name" value="mRNA_cap_enzyme"/>
    <property type="match status" value="1"/>
</dbReference>
<dbReference type="InterPro" id="IPR013846">
    <property type="entry name" value="mRNA_cap_enzyme_C"/>
</dbReference>
<dbReference type="SUPFAM" id="SSF56091">
    <property type="entry name" value="DNA ligase/mRNA capping enzyme, catalytic domain"/>
    <property type="match status" value="1"/>
</dbReference>
<proteinExistence type="predicted"/>
<keyword evidence="9" id="KW-0539">Nucleus</keyword>
<evidence type="ECO:0000259" key="11">
    <source>
        <dbReference type="Pfam" id="PF01331"/>
    </source>
</evidence>
<dbReference type="GO" id="GO:0004484">
    <property type="term" value="F:mRNA guanylyltransferase activity"/>
    <property type="evidence" value="ECO:0007669"/>
    <property type="project" value="UniProtKB-EC"/>
</dbReference>
<dbReference type="Proteomes" id="UP000277580">
    <property type="component" value="Unassembled WGS sequence"/>
</dbReference>
<dbReference type="PANTHER" id="PTHR10367">
    <property type="entry name" value="MRNA-CAPPING ENZYME"/>
    <property type="match status" value="1"/>
</dbReference>
<keyword evidence="7" id="KW-0506">mRNA capping</keyword>
<evidence type="ECO:0000256" key="6">
    <source>
        <dbReference type="ARBA" id="ARBA00022741"/>
    </source>
</evidence>
<evidence type="ECO:0000256" key="7">
    <source>
        <dbReference type="ARBA" id="ARBA00023042"/>
    </source>
</evidence>
<evidence type="ECO:0000313" key="13">
    <source>
        <dbReference type="EMBL" id="RPB06257.1"/>
    </source>
</evidence>
<dbReference type="EMBL" id="ML119615">
    <property type="protein sequence ID" value="RPB06257.1"/>
    <property type="molecule type" value="Genomic_DNA"/>
</dbReference>
<dbReference type="GO" id="GO:0005524">
    <property type="term" value="F:ATP binding"/>
    <property type="evidence" value="ECO:0007669"/>
    <property type="project" value="InterPro"/>
</dbReference>
<evidence type="ECO:0000256" key="2">
    <source>
        <dbReference type="ARBA" id="ARBA00012475"/>
    </source>
</evidence>
<keyword evidence="6" id="KW-0547">Nucleotide-binding</keyword>
<keyword evidence="4" id="KW-0808">Transferase</keyword>
<dbReference type="GO" id="GO:0006370">
    <property type="term" value="P:7-methylguanosine mRNA capping"/>
    <property type="evidence" value="ECO:0007669"/>
    <property type="project" value="UniProtKB-KW"/>
</dbReference>
<evidence type="ECO:0000256" key="5">
    <source>
        <dbReference type="ARBA" id="ARBA00022695"/>
    </source>
</evidence>
<dbReference type="FunCoup" id="A0A3N4K6S3">
    <property type="interactions" value="423"/>
</dbReference>
<keyword evidence="5" id="KW-0548">Nucleotidyltransferase</keyword>
<keyword evidence="3" id="KW-0507">mRNA processing</keyword>
<protein>
    <recommendedName>
        <fullName evidence="2">mRNA guanylyltransferase</fullName>
        <ecNumber evidence="2">2.7.7.50</ecNumber>
    </recommendedName>
</protein>
<accession>A0A3N4K6S3</accession>
<dbReference type="SUPFAM" id="SSF50249">
    <property type="entry name" value="Nucleic acid-binding proteins"/>
    <property type="match status" value="1"/>
</dbReference>
<dbReference type="EC" id="2.7.7.50" evidence="2"/>
<dbReference type="AlphaFoldDB" id="A0A3N4K6S3"/>
<evidence type="ECO:0000256" key="3">
    <source>
        <dbReference type="ARBA" id="ARBA00022664"/>
    </source>
</evidence>
<sequence length="321" mass="37734">YYLCEKSDGIRCLLYFTRDGDQEVHYLIDRKNDYYWVRNLHFPLPGDDTFRGFHTETLIDGELVLDDVGEGKKLLRFLVFDCLMLDNQRMMHRMLDKRLGYVMERIYKPYKHLCKAFRDEVQFFPFQIEFKKMEFSYSIQWMFDSVLPKLPHGNDGLIFTCRTTPYKCGTDAHIIKWKPALENSIDFRLNLEFPLLPPSSPSSSSPSRESTPEHDYHAMPTFHLSVFMGDDAYKKWAQMHVTAEEWEGLKGMGVPLDDAIVECAMDKEGRWRYMRFRKDKKHANHISTVDSVMESVRDAVGREELIAVQAEVRKAWKARAA</sequence>
<evidence type="ECO:0000259" key="12">
    <source>
        <dbReference type="Pfam" id="PF03919"/>
    </source>
</evidence>
<evidence type="ECO:0000256" key="9">
    <source>
        <dbReference type="ARBA" id="ARBA00023242"/>
    </source>
</evidence>
<keyword evidence="14" id="KW-1185">Reference proteome</keyword>
<keyword evidence="8" id="KW-0342">GTP-binding</keyword>
<dbReference type="PANTHER" id="PTHR10367:SF17">
    <property type="entry name" value="MRNA-CAPPING ENZYME"/>
    <property type="match status" value="1"/>
</dbReference>
<dbReference type="Pfam" id="PF03919">
    <property type="entry name" value="mRNA_cap_C"/>
    <property type="match status" value="1"/>
</dbReference>
<dbReference type="GO" id="GO:0005634">
    <property type="term" value="C:nucleus"/>
    <property type="evidence" value="ECO:0007669"/>
    <property type="project" value="UniProtKB-SubCell"/>
</dbReference>
<dbReference type="InParanoid" id="A0A3N4K6S3"/>
<dbReference type="GO" id="GO:0005525">
    <property type="term" value="F:GTP binding"/>
    <property type="evidence" value="ECO:0007669"/>
    <property type="project" value="UniProtKB-KW"/>
</dbReference>
<evidence type="ECO:0000256" key="1">
    <source>
        <dbReference type="ARBA" id="ARBA00004123"/>
    </source>
</evidence>
<reference evidence="13 14" key="1">
    <citation type="journal article" date="2018" name="Nat. Ecol. Evol.">
        <title>Pezizomycetes genomes reveal the molecular basis of ectomycorrhizal truffle lifestyle.</title>
        <authorList>
            <person name="Murat C."/>
            <person name="Payen T."/>
            <person name="Noel B."/>
            <person name="Kuo A."/>
            <person name="Morin E."/>
            <person name="Chen J."/>
            <person name="Kohler A."/>
            <person name="Krizsan K."/>
            <person name="Balestrini R."/>
            <person name="Da Silva C."/>
            <person name="Montanini B."/>
            <person name="Hainaut M."/>
            <person name="Levati E."/>
            <person name="Barry K.W."/>
            <person name="Belfiori B."/>
            <person name="Cichocki N."/>
            <person name="Clum A."/>
            <person name="Dockter R.B."/>
            <person name="Fauchery L."/>
            <person name="Guy J."/>
            <person name="Iotti M."/>
            <person name="Le Tacon F."/>
            <person name="Lindquist E.A."/>
            <person name="Lipzen A."/>
            <person name="Malagnac F."/>
            <person name="Mello A."/>
            <person name="Molinier V."/>
            <person name="Miyauchi S."/>
            <person name="Poulain J."/>
            <person name="Riccioni C."/>
            <person name="Rubini A."/>
            <person name="Sitrit Y."/>
            <person name="Splivallo R."/>
            <person name="Traeger S."/>
            <person name="Wang M."/>
            <person name="Zifcakova L."/>
            <person name="Wipf D."/>
            <person name="Zambonelli A."/>
            <person name="Paolocci F."/>
            <person name="Nowrousian M."/>
            <person name="Ottonello S."/>
            <person name="Baldrian P."/>
            <person name="Spatafora J.W."/>
            <person name="Henrissat B."/>
            <person name="Nagy L.G."/>
            <person name="Aury J.M."/>
            <person name="Wincker P."/>
            <person name="Grigoriev I.V."/>
            <person name="Bonfante P."/>
            <person name="Martin F.M."/>
        </authorList>
    </citation>
    <scope>NUCLEOTIDE SEQUENCE [LARGE SCALE GENOMIC DNA]</scope>
    <source>
        <strain evidence="13 14">CCBAS932</strain>
    </source>
</reference>
<evidence type="ECO:0000256" key="4">
    <source>
        <dbReference type="ARBA" id="ARBA00022679"/>
    </source>
</evidence>
<feature type="domain" description="mRNA capping enzyme C-terminal" evidence="12">
    <location>
        <begin position="182"/>
        <end position="306"/>
    </location>
</feature>